<accession>A0ACD3AKX4</accession>
<dbReference type="Proteomes" id="UP000308600">
    <property type="component" value="Unassembled WGS sequence"/>
</dbReference>
<evidence type="ECO:0000313" key="2">
    <source>
        <dbReference type="Proteomes" id="UP000308600"/>
    </source>
</evidence>
<keyword evidence="2" id="KW-1185">Reference proteome</keyword>
<gene>
    <name evidence="1" type="ORF">BDN72DRAFT_158765</name>
</gene>
<protein>
    <submittedName>
        <fullName evidence="1">Uncharacterized protein</fullName>
    </submittedName>
</protein>
<dbReference type="EMBL" id="ML208413">
    <property type="protein sequence ID" value="TFK66181.1"/>
    <property type="molecule type" value="Genomic_DNA"/>
</dbReference>
<organism evidence="1 2">
    <name type="scientific">Pluteus cervinus</name>
    <dbReference type="NCBI Taxonomy" id="181527"/>
    <lineage>
        <taxon>Eukaryota</taxon>
        <taxon>Fungi</taxon>
        <taxon>Dikarya</taxon>
        <taxon>Basidiomycota</taxon>
        <taxon>Agaricomycotina</taxon>
        <taxon>Agaricomycetes</taxon>
        <taxon>Agaricomycetidae</taxon>
        <taxon>Agaricales</taxon>
        <taxon>Pluteineae</taxon>
        <taxon>Pluteaceae</taxon>
        <taxon>Pluteus</taxon>
    </lineage>
</organism>
<evidence type="ECO:0000313" key="1">
    <source>
        <dbReference type="EMBL" id="TFK66181.1"/>
    </source>
</evidence>
<proteinExistence type="predicted"/>
<sequence length="370" mass="41760">MVFRSGHRIFFRVIFVILPLLVLVVSETATQHCDPPRQDDELVILPGQDGGGGTFVALGVDNVMKLREYMTRCPSARPSHLMLSDATIADMARNSTFPDVRWSHLDLDLGDDARTSAEAQKNSTDQSQFAEAVNGILRDSSTMLQSLVYLAYIPSDQQRTDLLNHTYPHLSALTTRPGSIEPIQRLSTSTPNLTHLHIVARRDVPRLSELLENIPHVSRLRFTGATDRYHGLPMGPIYQLEWSHVTWKSLPPLNKMVPSGVTVIIQPGFNPMLGDDAGWCGTPGIEYDAIFEWAAEDKTALVGMPIKEDYEQYNHVFATYPLNRAKEDFLEWIGGMDGAWRTPKEFTHQDWWWRQLLAWDGGAEHEAQEL</sequence>
<reference evidence="1 2" key="1">
    <citation type="journal article" date="2019" name="Nat. Ecol. Evol.">
        <title>Megaphylogeny resolves global patterns of mushroom evolution.</title>
        <authorList>
            <person name="Varga T."/>
            <person name="Krizsan K."/>
            <person name="Foldi C."/>
            <person name="Dima B."/>
            <person name="Sanchez-Garcia M."/>
            <person name="Sanchez-Ramirez S."/>
            <person name="Szollosi G.J."/>
            <person name="Szarkandi J.G."/>
            <person name="Papp V."/>
            <person name="Albert L."/>
            <person name="Andreopoulos W."/>
            <person name="Angelini C."/>
            <person name="Antonin V."/>
            <person name="Barry K.W."/>
            <person name="Bougher N.L."/>
            <person name="Buchanan P."/>
            <person name="Buyck B."/>
            <person name="Bense V."/>
            <person name="Catcheside P."/>
            <person name="Chovatia M."/>
            <person name="Cooper J."/>
            <person name="Damon W."/>
            <person name="Desjardin D."/>
            <person name="Finy P."/>
            <person name="Geml J."/>
            <person name="Haridas S."/>
            <person name="Hughes K."/>
            <person name="Justo A."/>
            <person name="Karasinski D."/>
            <person name="Kautmanova I."/>
            <person name="Kiss B."/>
            <person name="Kocsube S."/>
            <person name="Kotiranta H."/>
            <person name="LaButti K.M."/>
            <person name="Lechner B.E."/>
            <person name="Liimatainen K."/>
            <person name="Lipzen A."/>
            <person name="Lukacs Z."/>
            <person name="Mihaltcheva S."/>
            <person name="Morgado L.N."/>
            <person name="Niskanen T."/>
            <person name="Noordeloos M.E."/>
            <person name="Ohm R.A."/>
            <person name="Ortiz-Santana B."/>
            <person name="Ovrebo C."/>
            <person name="Racz N."/>
            <person name="Riley R."/>
            <person name="Savchenko A."/>
            <person name="Shiryaev A."/>
            <person name="Soop K."/>
            <person name="Spirin V."/>
            <person name="Szebenyi C."/>
            <person name="Tomsovsky M."/>
            <person name="Tulloss R.E."/>
            <person name="Uehling J."/>
            <person name="Grigoriev I.V."/>
            <person name="Vagvolgyi C."/>
            <person name="Papp T."/>
            <person name="Martin F.M."/>
            <person name="Miettinen O."/>
            <person name="Hibbett D.S."/>
            <person name="Nagy L.G."/>
        </authorList>
    </citation>
    <scope>NUCLEOTIDE SEQUENCE [LARGE SCALE GENOMIC DNA]</scope>
    <source>
        <strain evidence="1 2">NL-1719</strain>
    </source>
</reference>
<name>A0ACD3AKX4_9AGAR</name>